<comment type="caution">
    <text evidence="6">The sequence shown here is derived from an EMBL/GenBank/DDBJ whole genome shotgun (WGS) entry which is preliminary data.</text>
</comment>
<keyword evidence="2" id="KW-0805">Transcription regulation</keyword>
<dbReference type="EMBL" id="PPTF01000068">
    <property type="protein sequence ID" value="POA97834.1"/>
    <property type="molecule type" value="Genomic_DNA"/>
</dbReference>
<dbReference type="Pfam" id="PF02311">
    <property type="entry name" value="AraC_binding"/>
    <property type="match status" value="1"/>
</dbReference>
<dbReference type="PROSITE" id="PS01124">
    <property type="entry name" value="HTH_ARAC_FAMILY_2"/>
    <property type="match status" value="1"/>
</dbReference>
<dbReference type="PANTHER" id="PTHR11019:SF199">
    <property type="entry name" value="HTH-TYPE TRANSCRIPTIONAL REGULATOR NIMR"/>
    <property type="match status" value="1"/>
</dbReference>
<dbReference type="Gene3D" id="1.10.10.60">
    <property type="entry name" value="Homeodomain-like"/>
    <property type="match status" value="2"/>
</dbReference>
<keyword evidence="7" id="KW-1185">Reference proteome</keyword>
<proteinExistence type="predicted"/>
<dbReference type="Gene3D" id="2.60.120.10">
    <property type="entry name" value="Jelly Rolls"/>
    <property type="match status" value="1"/>
</dbReference>
<evidence type="ECO:0000313" key="6">
    <source>
        <dbReference type="EMBL" id="POA97834.1"/>
    </source>
</evidence>
<dbReference type="GO" id="GO:0043565">
    <property type="term" value="F:sequence-specific DNA binding"/>
    <property type="evidence" value="ECO:0007669"/>
    <property type="project" value="InterPro"/>
</dbReference>
<dbReference type="InterPro" id="IPR009057">
    <property type="entry name" value="Homeodomain-like_sf"/>
</dbReference>
<dbReference type="InterPro" id="IPR018060">
    <property type="entry name" value="HTH_AraC"/>
</dbReference>
<dbReference type="SUPFAM" id="SSF46689">
    <property type="entry name" value="Homeodomain-like"/>
    <property type="match status" value="1"/>
</dbReference>
<reference evidence="6 7" key="1">
    <citation type="submission" date="2018-01" db="EMBL/GenBank/DDBJ databases">
        <title>Genomic Sequence of Chromobacterium MWU13-2610 from wild cranberry bogs within the Cape Cod National Seashore.</title>
        <authorList>
            <person name="O'Hara-Hanley K."/>
            <person name="Soby S."/>
            <person name="Harrison A."/>
        </authorList>
    </citation>
    <scope>NUCLEOTIDE SEQUENCE [LARGE SCALE GENOMIC DNA]</scope>
    <source>
        <strain evidence="6 7">MWU13-2610</strain>
    </source>
</reference>
<evidence type="ECO:0000256" key="2">
    <source>
        <dbReference type="ARBA" id="ARBA00023015"/>
    </source>
</evidence>
<protein>
    <submittedName>
        <fullName evidence="6">AraC family transcriptional regulator</fullName>
    </submittedName>
</protein>
<evidence type="ECO:0000256" key="3">
    <source>
        <dbReference type="ARBA" id="ARBA00023125"/>
    </source>
</evidence>
<keyword evidence="1" id="KW-0678">Repressor</keyword>
<keyword evidence="4" id="KW-0804">Transcription</keyword>
<dbReference type="FunFam" id="1.10.10.60:FF:000132">
    <property type="entry name" value="AraC family transcriptional regulator"/>
    <property type="match status" value="1"/>
</dbReference>
<evidence type="ECO:0000256" key="4">
    <source>
        <dbReference type="ARBA" id="ARBA00023163"/>
    </source>
</evidence>
<feature type="domain" description="HTH araC/xylS-type" evidence="5">
    <location>
        <begin position="166"/>
        <end position="263"/>
    </location>
</feature>
<dbReference type="Pfam" id="PF12833">
    <property type="entry name" value="HTH_18"/>
    <property type="match status" value="1"/>
</dbReference>
<keyword evidence="3" id="KW-0238">DNA-binding</keyword>
<evidence type="ECO:0000259" key="5">
    <source>
        <dbReference type="PROSITE" id="PS01124"/>
    </source>
</evidence>
<dbReference type="Proteomes" id="UP000236416">
    <property type="component" value="Unassembled WGS sequence"/>
</dbReference>
<dbReference type="GO" id="GO:0003700">
    <property type="term" value="F:DNA-binding transcription factor activity"/>
    <property type="evidence" value="ECO:0007669"/>
    <property type="project" value="InterPro"/>
</dbReference>
<dbReference type="AlphaFoldDB" id="A0A2K4ML61"/>
<sequence length="263" mass="29284">MACFKYSANIYPKRANMEQAILSGLTMTELRHGVGDHTERHAHAAGQLTWVREGALELEAETERILLAADCVGWLPPGMPHGAHYHGALRGWSLQLDAAWLPSAPSGLRVWQATPLLQGLFLRLGDWPRLADDEAARRLLGVLADELAWAEPYPAALAWPSHPALRKLAQALQSEPALDWDLQRWAEHIGMSRRSLIRHFRAETGMGVAEWRERLRMLRAQALLAEGRSVSYCAMELGYAGSSAFIVAFRRCFGQTPGRFLSA</sequence>
<evidence type="ECO:0000313" key="7">
    <source>
        <dbReference type="Proteomes" id="UP000236416"/>
    </source>
</evidence>
<dbReference type="InterPro" id="IPR003313">
    <property type="entry name" value="AraC-bd"/>
</dbReference>
<dbReference type="SUPFAM" id="SSF51182">
    <property type="entry name" value="RmlC-like cupins"/>
    <property type="match status" value="1"/>
</dbReference>
<name>A0A2K4ML61_9NEIS</name>
<gene>
    <name evidence="6" type="ORF">C2134_14345</name>
</gene>
<accession>A0A2K4ML61</accession>
<dbReference type="InterPro" id="IPR014710">
    <property type="entry name" value="RmlC-like_jellyroll"/>
</dbReference>
<evidence type="ECO:0000256" key="1">
    <source>
        <dbReference type="ARBA" id="ARBA00022491"/>
    </source>
</evidence>
<organism evidence="6 7">
    <name type="scientific">Chromobacterium sinusclupearum</name>
    <dbReference type="NCBI Taxonomy" id="2077146"/>
    <lineage>
        <taxon>Bacteria</taxon>
        <taxon>Pseudomonadati</taxon>
        <taxon>Pseudomonadota</taxon>
        <taxon>Betaproteobacteria</taxon>
        <taxon>Neisseriales</taxon>
        <taxon>Chromobacteriaceae</taxon>
        <taxon>Chromobacterium</taxon>
    </lineage>
</organism>
<dbReference type="PANTHER" id="PTHR11019">
    <property type="entry name" value="HTH-TYPE TRANSCRIPTIONAL REGULATOR NIMR"/>
    <property type="match status" value="1"/>
</dbReference>
<dbReference type="InterPro" id="IPR011051">
    <property type="entry name" value="RmlC_Cupin_sf"/>
</dbReference>
<dbReference type="SMART" id="SM00342">
    <property type="entry name" value="HTH_ARAC"/>
    <property type="match status" value="1"/>
</dbReference>